<organism evidence="1 2">
    <name type="scientific">Arachis hypogaea</name>
    <name type="common">Peanut</name>
    <dbReference type="NCBI Taxonomy" id="3818"/>
    <lineage>
        <taxon>Eukaryota</taxon>
        <taxon>Viridiplantae</taxon>
        <taxon>Streptophyta</taxon>
        <taxon>Embryophyta</taxon>
        <taxon>Tracheophyta</taxon>
        <taxon>Spermatophyta</taxon>
        <taxon>Magnoliopsida</taxon>
        <taxon>eudicotyledons</taxon>
        <taxon>Gunneridae</taxon>
        <taxon>Pentapetalae</taxon>
        <taxon>rosids</taxon>
        <taxon>fabids</taxon>
        <taxon>Fabales</taxon>
        <taxon>Fabaceae</taxon>
        <taxon>Papilionoideae</taxon>
        <taxon>50 kb inversion clade</taxon>
        <taxon>dalbergioids sensu lato</taxon>
        <taxon>Dalbergieae</taxon>
        <taxon>Pterocarpus clade</taxon>
        <taxon>Arachis</taxon>
    </lineage>
</organism>
<evidence type="ECO:0000313" key="1">
    <source>
        <dbReference type="EMBL" id="RYR53773.1"/>
    </source>
</evidence>
<reference evidence="1 2" key="1">
    <citation type="submission" date="2019-01" db="EMBL/GenBank/DDBJ databases">
        <title>Sequencing of cultivated peanut Arachis hypogaea provides insights into genome evolution and oil improvement.</title>
        <authorList>
            <person name="Chen X."/>
        </authorList>
    </citation>
    <scope>NUCLEOTIDE SEQUENCE [LARGE SCALE GENOMIC DNA]</scope>
    <source>
        <strain evidence="2">cv. Fuhuasheng</strain>
        <tissue evidence="1">Leaves</tissue>
    </source>
</reference>
<protein>
    <submittedName>
        <fullName evidence="1">Uncharacterized protein</fullName>
    </submittedName>
</protein>
<name>A0A445CSA9_ARAHY</name>
<sequence length="95" mass="10651">MEKKVVLVRLLVILLGLMSLLVYALAVPATRSSMIMEKMEFSVQDQLVTKDLVTTGAVEKIDEKEEGEESEERMILEISDYRSPGANHAHDPKCC</sequence>
<dbReference type="PANTHER" id="PTHR33474:SF28">
    <property type="entry name" value="OS01G0815400 PROTEIN"/>
    <property type="match status" value="1"/>
</dbReference>
<dbReference type="PANTHER" id="PTHR33474">
    <property type="entry name" value="TRANSMEMBRANE PROTEIN"/>
    <property type="match status" value="1"/>
</dbReference>
<dbReference type="Proteomes" id="UP000289738">
    <property type="component" value="Chromosome A06"/>
</dbReference>
<gene>
    <name evidence="1" type="ORF">Ahy_A06g029010</name>
</gene>
<proteinExistence type="predicted"/>
<dbReference type="AlphaFoldDB" id="A0A445CSA9"/>
<keyword evidence="2" id="KW-1185">Reference proteome</keyword>
<dbReference type="EMBL" id="SDMP01000006">
    <property type="protein sequence ID" value="RYR53773.1"/>
    <property type="molecule type" value="Genomic_DNA"/>
</dbReference>
<comment type="caution">
    <text evidence="1">The sequence shown here is derived from an EMBL/GenBank/DDBJ whole genome shotgun (WGS) entry which is preliminary data.</text>
</comment>
<dbReference type="Gramene" id="arahy.Tifrunner.gnm2.ann2.Ah06g277200.1">
    <property type="protein sequence ID" value="arahy.Tifrunner.gnm2.ann2.Ah06g277200.1-CDS"/>
    <property type="gene ID" value="arahy.Tifrunner.gnm2.ann2.Ah06g277200"/>
</dbReference>
<evidence type="ECO:0000313" key="2">
    <source>
        <dbReference type="Proteomes" id="UP000289738"/>
    </source>
</evidence>
<accession>A0A445CSA9</accession>